<evidence type="ECO:0000313" key="17">
    <source>
        <dbReference type="EMBL" id="QHU13713.1"/>
    </source>
</evidence>
<evidence type="ECO:0000256" key="8">
    <source>
        <dbReference type="ARBA" id="ARBA00022694"/>
    </source>
</evidence>
<organism evidence="17">
    <name type="scientific">viral metagenome</name>
    <dbReference type="NCBI Taxonomy" id="1070528"/>
    <lineage>
        <taxon>unclassified sequences</taxon>
        <taxon>metagenomes</taxon>
        <taxon>organismal metagenomes</taxon>
    </lineage>
</organism>
<dbReference type="GO" id="GO:0106261">
    <property type="term" value="F:tRNA uridine(34) acetyltransferase activity"/>
    <property type="evidence" value="ECO:0007669"/>
    <property type="project" value="UniProtKB-EC"/>
</dbReference>
<evidence type="ECO:0000256" key="3">
    <source>
        <dbReference type="ARBA" id="ARBA00005494"/>
    </source>
</evidence>
<dbReference type="AlphaFoldDB" id="A0A6C0K8F3"/>
<dbReference type="InterPro" id="IPR007197">
    <property type="entry name" value="rSAM"/>
</dbReference>
<evidence type="ECO:0000256" key="4">
    <source>
        <dbReference type="ARBA" id="ARBA00022485"/>
    </source>
</evidence>
<keyword evidence="7" id="KW-0949">S-adenosyl-L-methionine</keyword>
<dbReference type="FunFam" id="3.80.30.20:FF:000011">
    <property type="entry name" value="Elongator complex"/>
    <property type="match status" value="1"/>
</dbReference>
<dbReference type="SFLD" id="SFLDS00029">
    <property type="entry name" value="Radical_SAM"/>
    <property type="match status" value="1"/>
</dbReference>
<comment type="cofactor">
    <cofactor evidence="1">
        <name>[4Fe-4S] cluster</name>
        <dbReference type="ChEBI" id="CHEBI:49883"/>
    </cofactor>
</comment>
<keyword evidence="10" id="KW-0694">RNA-binding</keyword>
<keyword evidence="6" id="KW-0808">Transferase</keyword>
<evidence type="ECO:0000256" key="6">
    <source>
        <dbReference type="ARBA" id="ARBA00022679"/>
    </source>
</evidence>
<evidence type="ECO:0000256" key="9">
    <source>
        <dbReference type="ARBA" id="ARBA00022723"/>
    </source>
</evidence>
<name>A0A6C0K8F3_9ZZZZ</name>
<dbReference type="Pfam" id="PF16199">
    <property type="entry name" value="Radical_SAM_C"/>
    <property type="match status" value="1"/>
</dbReference>
<dbReference type="PROSITE" id="PS51186">
    <property type="entry name" value="GNAT"/>
    <property type="match status" value="1"/>
</dbReference>
<dbReference type="GO" id="GO:0005634">
    <property type="term" value="C:nucleus"/>
    <property type="evidence" value="ECO:0007669"/>
    <property type="project" value="TreeGrafter"/>
</dbReference>
<dbReference type="GO" id="GO:0051539">
    <property type="term" value="F:4 iron, 4 sulfur cluster binding"/>
    <property type="evidence" value="ECO:0007669"/>
    <property type="project" value="UniProtKB-KW"/>
</dbReference>
<dbReference type="SFLD" id="SFLDG01086">
    <property type="entry name" value="elongater_protein-like"/>
    <property type="match status" value="1"/>
</dbReference>
<dbReference type="PANTHER" id="PTHR11135">
    <property type="entry name" value="HISTONE ACETYLTRANSFERASE-RELATED"/>
    <property type="match status" value="1"/>
</dbReference>
<evidence type="ECO:0000256" key="1">
    <source>
        <dbReference type="ARBA" id="ARBA00001966"/>
    </source>
</evidence>
<dbReference type="GO" id="GO:0005737">
    <property type="term" value="C:cytoplasm"/>
    <property type="evidence" value="ECO:0007669"/>
    <property type="project" value="TreeGrafter"/>
</dbReference>
<dbReference type="SUPFAM" id="SSF102114">
    <property type="entry name" value="Radical SAM enzymes"/>
    <property type="match status" value="1"/>
</dbReference>
<dbReference type="Pfam" id="PF00583">
    <property type="entry name" value="Acetyltransf_1"/>
    <property type="match status" value="1"/>
</dbReference>
<dbReference type="InterPro" id="IPR016181">
    <property type="entry name" value="Acyl_CoA_acyltransferase"/>
</dbReference>
<dbReference type="InterPro" id="IPR058240">
    <property type="entry name" value="rSAM_sf"/>
</dbReference>
<protein>
    <recommendedName>
        <fullName evidence="14">tRNA carboxymethyluridine synthase</fullName>
        <ecNumber evidence="14">2.3.1.311</ecNumber>
    </recommendedName>
</protein>
<evidence type="ECO:0000256" key="13">
    <source>
        <dbReference type="ARBA" id="ARBA00023315"/>
    </source>
</evidence>
<keyword evidence="13" id="KW-0012">Acyltransferase</keyword>
<dbReference type="InterPro" id="IPR023404">
    <property type="entry name" value="rSAM_horseshoe"/>
</dbReference>
<dbReference type="SFLD" id="SFLDF00344">
    <property type="entry name" value="ELP3-like"/>
    <property type="match status" value="1"/>
</dbReference>
<dbReference type="InterPro" id="IPR032432">
    <property type="entry name" value="Radical_SAM_C"/>
</dbReference>
<evidence type="ECO:0000256" key="14">
    <source>
        <dbReference type="ARBA" id="ARBA00044771"/>
    </source>
</evidence>
<dbReference type="EC" id="2.3.1.311" evidence="14"/>
<proteinExistence type="inferred from homology"/>
<dbReference type="GO" id="GO:0000049">
    <property type="term" value="F:tRNA binding"/>
    <property type="evidence" value="ECO:0007669"/>
    <property type="project" value="UniProtKB-KW"/>
</dbReference>
<reference evidence="17" key="1">
    <citation type="journal article" date="2020" name="Nature">
        <title>Giant virus diversity and host interactions through global metagenomics.</title>
        <authorList>
            <person name="Schulz F."/>
            <person name="Roux S."/>
            <person name="Paez-Espino D."/>
            <person name="Jungbluth S."/>
            <person name="Walsh D.A."/>
            <person name="Denef V.J."/>
            <person name="McMahon K.D."/>
            <person name="Konstantinidis K.T."/>
            <person name="Eloe-Fadrosh E.A."/>
            <person name="Kyrpides N.C."/>
            <person name="Woyke T."/>
        </authorList>
    </citation>
    <scope>NUCLEOTIDE SEQUENCE</scope>
    <source>
        <strain evidence="17">GVMAG-S-1101178-73</strain>
    </source>
</reference>
<dbReference type="Gene3D" id="3.80.30.20">
    <property type="entry name" value="tm_1862 like domain"/>
    <property type="match status" value="1"/>
</dbReference>
<dbReference type="NCBIfam" id="TIGR01211">
    <property type="entry name" value="ELP3"/>
    <property type="match status" value="1"/>
</dbReference>
<keyword evidence="4" id="KW-0004">4Fe-4S</keyword>
<evidence type="ECO:0000256" key="7">
    <source>
        <dbReference type="ARBA" id="ARBA00022691"/>
    </source>
</evidence>
<dbReference type="PANTHER" id="PTHR11135:SF2">
    <property type="entry name" value="ELONGATOR COMPLEX PROTEIN 3"/>
    <property type="match status" value="1"/>
</dbReference>
<dbReference type="InterPro" id="IPR039661">
    <property type="entry name" value="ELP3"/>
</dbReference>
<comment type="similarity">
    <text evidence="3">Belongs to the ELP3 family.</text>
</comment>
<sequence>MNIYKSLSALFNVPITDIEDIANAAHATNATHATHTIEHQHINKEYKDNSVFNRLLECLAEEFKNNMDTFRTTNDIDRFKKGIQKKHKYTISNAEFIKIYKYLNLDNQQLRNLITKKKCKSNSGVLVITVLTSAHPEYIDSDSGDSVVKRARFSCKHDCAYCPNEPAHEGNGWVAQPRSYLYAEPAVLRANANDFDPIKQMNSRISSLINMGHIPDKLEIIVLGGTWSEYPRNYQDRFITDLYYAANSYFDKGRPKLFLEEEIGINETAKIHIIGLTLETRPDTITLEEIANFRRYNCTRIQLGVQHTNNAVLKKIMRGHTIERAYEAIKMLKNNCYKVDIHIMPNLPAASYEIDKAMLEEVLYDERIQADQYKIYPTAIVPYTRIKRWFEEGSYVPYDDLLLYQLIKDFKQKVQKYKRLNRIIRDIPGHYIEGGYSTKYVNMRQLLQDDMRLNKWSCKCIRCREIKGNQVSLSDIRLNVEKYRASGGDEYHLSFDTCCDKNYLVGFLRLRLADDASEADAALPSIKGCALIRELHIYSNISDVGNNIEGSLQHKGYGKQLVAKAEEIARDNGYRKVAIISGTGVRGYYRRLGYQLVDTYMMKDI</sequence>
<accession>A0A6C0K8F3</accession>
<dbReference type="CDD" id="cd04301">
    <property type="entry name" value="NAT_SF"/>
    <property type="match status" value="1"/>
</dbReference>
<keyword evidence="11" id="KW-0408">Iron</keyword>
<dbReference type="GO" id="GO:0033588">
    <property type="term" value="C:elongator holoenzyme complex"/>
    <property type="evidence" value="ECO:0007669"/>
    <property type="project" value="TreeGrafter"/>
</dbReference>
<dbReference type="SMART" id="SM00729">
    <property type="entry name" value="Elp3"/>
    <property type="match status" value="1"/>
</dbReference>
<dbReference type="SUPFAM" id="SSF55729">
    <property type="entry name" value="Acyl-CoA N-acyltransferases (Nat)"/>
    <property type="match status" value="1"/>
</dbReference>
<comment type="pathway">
    <text evidence="2">tRNA modification.</text>
</comment>
<dbReference type="InterPro" id="IPR034687">
    <property type="entry name" value="ELP3-like"/>
</dbReference>
<evidence type="ECO:0000256" key="10">
    <source>
        <dbReference type="ARBA" id="ARBA00022884"/>
    </source>
</evidence>
<evidence type="ECO:0000256" key="11">
    <source>
        <dbReference type="ARBA" id="ARBA00023004"/>
    </source>
</evidence>
<dbReference type="GO" id="GO:0002926">
    <property type="term" value="P:tRNA wobble base 5-methoxycarbonylmethyl-2-thiouridinylation"/>
    <property type="evidence" value="ECO:0007669"/>
    <property type="project" value="TreeGrafter"/>
</dbReference>
<keyword evidence="8" id="KW-0819">tRNA processing</keyword>
<keyword evidence="9" id="KW-0479">Metal-binding</keyword>
<feature type="domain" description="N-acetyltransferase" evidence="16">
    <location>
        <begin position="441"/>
        <end position="605"/>
    </location>
</feature>
<dbReference type="InterPro" id="IPR000182">
    <property type="entry name" value="GNAT_dom"/>
</dbReference>
<evidence type="ECO:0000259" key="16">
    <source>
        <dbReference type="PROSITE" id="PS51186"/>
    </source>
</evidence>
<evidence type="ECO:0000256" key="15">
    <source>
        <dbReference type="ARBA" id="ARBA00047372"/>
    </source>
</evidence>
<comment type="catalytic activity">
    <reaction evidence="15">
        <text>uridine(34) in tRNA + acetyl-CoA + S-adenosyl-L-methionine + H2O = 5-(carboxymethyl)uridine(34) in tRNA + 5'-deoxyadenosine + L-methionine + CoA + 2 H(+)</text>
        <dbReference type="Rhea" id="RHEA:61020"/>
        <dbReference type="Rhea" id="RHEA-COMP:10407"/>
        <dbReference type="Rhea" id="RHEA-COMP:11727"/>
        <dbReference type="ChEBI" id="CHEBI:15377"/>
        <dbReference type="ChEBI" id="CHEBI:15378"/>
        <dbReference type="ChEBI" id="CHEBI:17319"/>
        <dbReference type="ChEBI" id="CHEBI:57287"/>
        <dbReference type="ChEBI" id="CHEBI:57288"/>
        <dbReference type="ChEBI" id="CHEBI:57844"/>
        <dbReference type="ChEBI" id="CHEBI:59789"/>
        <dbReference type="ChEBI" id="CHEBI:65315"/>
        <dbReference type="ChEBI" id="CHEBI:74882"/>
        <dbReference type="EC" id="2.3.1.311"/>
    </reaction>
    <physiologicalReaction direction="left-to-right" evidence="15">
        <dbReference type="Rhea" id="RHEA:61021"/>
    </physiologicalReaction>
</comment>
<dbReference type="EMBL" id="MN740824">
    <property type="protein sequence ID" value="QHU13713.1"/>
    <property type="molecule type" value="Genomic_DNA"/>
</dbReference>
<evidence type="ECO:0000256" key="2">
    <source>
        <dbReference type="ARBA" id="ARBA00005217"/>
    </source>
</evidence>
<keyword evidence="5" id="KW-0820">tRNA-binding</keyword>
<keyword evidence="12" id="KW-0411">Iron-sulfur</keyword>
<dbReference type="Pfam" id="PF04055">
    <property type="entry name" value="Radical_SAM"/>
    <property type="match status" value="1"/>
</dbReference>
<dbReference type="InterPro" id="IPR006638">
    <property type="entry name" value="Elp3/MiaA/NifB-like_rSAM"/>
</dbReference>
<dbReference type="Gene3D" id="3.40.630.30">
    <property type="match status" value="1"/>
</dbReference>
<evidence type="ECO:0000256" key="12">
    <source>
        <dbReference type="ARBA" id="ARBA00023014"/>
    </source>
</evidence>
<dbReference type="GO" id="GO:0046872">
    <property type="term" value="F:metal ion binding"/>
    <property type="evidence" value="ECO:0007669"/>
    <property type="project" value="UniProtKB-KW"/>
</dbReference>
<evidence type="ECO:0000256" key="5">
    <source>
        <dbReference type="ARBA" id="ARBA00022555"/>
    </source>
</evidence>